<comment type="caution">
    <text evidence="14">The sequence shown here is derived from an EMBL/GenBank/DDBJ whole genome shotgun (WGS) entry which is preliminary data.</text>
</comment>
<feature type="transmembrane region" description="Helical" evidence="13">
    <location>
        <begin position="20"/>
        <end position="41"/>
    </location>
</feature>
<evidence type="ECO:0000256" key="13">
    <source>
        <dbReference type="SAM" id="Phobius"/>
    </source>
</evidence>
<evidence type="ECO:0000256" key="6">
    <source>
        <dbReference type="ARBA" id="ARBA00022989"/>
    </source>
</evidence>
<dbReference type="GO" id="GO:0046474">
    <property type="term" value="P:glycerophospholipid biosynthetic process"/>
    <property type="evidence" value="ECO:0007669"/>
    <property type="project" value="TreeGrafter"/>
</dbReference>
<keyword evidence="10" id="KW-1208">Phospholipid metabolism</keyword>
<dbReference type="GO" id="GO:0008444">
    <property type="term" value="F:CDP-diacylglycerol-glycerol-3-phosphate 3-phosphatidyltransferase activity"/>
    <property type="evidence" value="ECO:0007669"/>
    <property type="project" value="UniProtKB-UniRule"/>
</dbReference>
<organism evidence="14 15">
    <name type="scientific">Propionibacterium acidifaciens F0233</name>
    <dbReference type="NCBI Taxonomy" id="553198"/>
    <lineage>
        <taxon>Bacteria</taxon>
        <taxon>Bacillati</taxon>
        <taxon>Actinomycetota</taxon>
        <taxon>Actinomycetes</taxon>
        <taxon>Propionibacteriales</taxon>
        <taxon>Propionibacteriaceae</taxon>
        <taxon>Propionibacterium</taxon>
    </lineage>
</organism>
<keyword evidence="7" id="KW-0443">Lipid metabolism</keyword>
<dbReference type="NCBIfam" id="TIGR00560">
    <property type="entry name" value="pgsA"/>
    <property type="match status" value="1"/>
</dbReference>
<accession>U2Q4Z0</accession>
<evidence type="ECO:0000256" key="5">
    <source>
        <dbReference type="ARBA" id="ARBA00022692"/>
    </source>
</evidence>
<keyword evidence="8 13" id="KW-0472">Membrane</keyword>
<gene>
    <name evidence="14" type="primary">pgsA</name>
    <name evidence="14" type="ORF">HMPREF0682_0188</name>
</gene>
<dbReference type="InterPro" id="IPR000462">
    <property type="entry name" value="CDP-OH_P_trans"/>
</dbReference>
<dbReference type="GeneID" id="95360714"/>
<keyword evidence="6 13" id="KW-1133">Transmembrane helix</keyword>
<evidence type="ECO:0000256" key="12">
    <source>
        <dbReference type="RuleBase" id="RU003750"/>
    </source>
</evidence>
<comment type="subcellular location">
    <subcellularLocation>
        <location evidence="1">Membrane</location>
        <topology evidence="1">Multi-pass membrane protein</topology>
    </subcellularLocation>
</comment>
<dbReference type="Pfam" id="PF01066">
    <property type="entry name" value="CDP-OH_P_transf"/>
    <property type="match status" value="1"/>
</dbReference>
<evidence type="ECO:0000256" key="10">
    <source>
        <dbReference type="ARBA" id="ARBA00023264"/>
    </source>
</evidence>
<evidence type="ECO:0000256" key="9">
    <source>
        <dbReference type="ARBA" id="ARBA00023209"/>
    </source>
</evidence>
<dbReference type="EMBL" id="ACVN02000288">
    <property type="protein sequence ID" value="ERK51099.1"/>
    <property type="molecule type" value="Genomic_DNA"/>
</dbReference>
<dbReference type="UniPathway" id="UPA00085"/>
<evidence type="ECO:0000256" key="7">
    <source>
        <dbReference type="ARBA" id="ARBA00023098"/>
    </source>
</evidence>
<evidence type="ECO:0000256" key="8">
    <source>
        <dbReference type="ARBA" id="ARBA00023136"/>
    </source>
</evidence>
<keyword evidence="3" id="KW-0444">Lipid biosynthesis</keyword>
<feature type="transmembrane region" description="Helical" evidence="13">
    <location>
        <begin position="53"/>
        <end position="72"/>
    </location>
</feature>
<keyword evidence="4 12" id="KW-0808">Transferase</keyword>
<feature type="transmembrane region" description="Helical" evidence="13">
    <location>
        <begin position="172"/>
        <end position="190"/>
    </location>
</feature>
<proteinExistence type="inferred from homology"/>
<protein>
    <recommendedName>
        <fullName evidence="11">CDP-diacylglycerol--glycerol-3-phosphate 3-phosphatidyltransferase</fullName>
        <ecNumber evidence="11">2.7.8.5</ecNumber>
    </recommendedName>
</protein>
<sequence>MSEPEASGPEQQDTTLAFAWNVPNILTILRLVLVPVFALVLLTHPHDHVWRHWATAVFVIAILTDLADGRIARKYHQVTNFGKIWDSIADKALTGMAFVGLSIIGELAWPITLVILVREWGITVMRFRVLKYGVMAAKRGGKLKTTLQGVALAMFLVQVPDTVTWFWALRWFIMWAAFALTVLTGIDYVFDAHRLRRDALRAGHPIDYSARH</sequence>
<feature type="transmembrane region" description="Helical" evidence="13">
    <location>
        <begin position="145"/>
        <end position="166"/>
    </location>
</feature>
<evidence type="ECO:0000256" key="2">
    <source>
        <dbReference type="ARBA" id="ARBA00010441"/>
    </source>
</evidence>
<dbReference type="PANTHER" id="PTHR14269:SF52">
    <property type="entry name" value="PHOSPHATIDYLGLYCEROPHOSPHATE SYNTHASE-RELATED"/>
    <property type="match status" value="1"/>
</dbReference>
<dbReference type="GO" id="GO:0016020">
    <property type="term" value="C:membrane"/>
    <property type="evidence" value="ECO:0007669"/>
    <property type="project" value="UniProtKB-SubCell"/>
</dbReference>
<dbReference type="AlphaFoldDB" id="U2Q4Z0"/>
<dbReference type="PIRSF" id="PIRSF000847">
    <property type="entry name" value="Phos_ph_gly_syn"/>
    <property type="match status" value="1"/>
</dbReference>
<feature type="transmembrane region" description="Helical" evidence="13">
    <location>
        <begin position="92"/>
        <end position="117"/>
    </location>
</feature>
<evidence type="ECO:0000313" key="15">
    <source>
        <dbReference type="Proteomes" id="UP000017052"/>
    </source>
</evidence>
<comment type="similarity">
    <text evidence="2 12">Belongs to the CDP-alcohol phosphatidyltransferase class-I family.</text>
</comment>
<dbReference type="EC" id="2.7.8.5" evidence="11"/>
<dbReference type="PANTHER" id="PTHR14269">
    <property type="entry name" value="CDP-DIACYLGLYCEROL--GLYCEROL-3-PHOSPHATE 3-PHOSPHATIDYLTRANSFERASE-RELATED"/>
    <property type="match status" value="1"/>
</dbReference>
<evidence type="ECO:0000256" key="3">
    <source>
        <dbReference type="ARBA" id="ARBA00022516"/>
    </source>
</evidence>
<dbReference type="OrthoDB" id="9796672at2"/>
<evidence type="ECO:0000256" key="4">
    <source>
        <dbReference type="ARBA" id="ARBA00022679"/>
    </source>
</evidence>
<reference evidence="14" key="1">
    <citation type="submission" date="2013-08" db="EMBL/GenBank/DDBJ databases">
        <authorList>
            <person name="Durkin A.S."/>
            <person name="Haft D.R."/>
            <person name="McCorrison J."/>
            <person name="Torralba M."/>
            <person name="Gillis M."/>
            <person name="Haft D.H."/>
            <person name="Methe B."/>
            <person name="Sutton G."/>
            <person name="Nelson K.E."/>
        </authorList>
    </citation>
    <scope>NUCLEOTIDE SEQUENCE [LARGE SCALE GENOMIC DNA]</scope>
    <source>
        <strain evidence="14">F0233</strain>
    </source>
</reference>
<dbReference type="InterPro" id="IPR043130">
    <property type="entry name" value="CDP-OH_PTrfase_TM_dom"/>
</dbReference>
<keyword evidence="5 13" id="KW-0812">Transmembrane</keyword>
<keyword evidence="15" id="KW-1185">Reference proteome</keyword>
<evidence type="ECO:0000313" key="14">
    <source>
        <dbReference type="EMBL" id="ERK51099.1"/>
    </source>
</evidence>
<dbReference type="Gene3D" id="1.20.120.1760">
    <property type="match status" value="1"/>
</dbReference>
<dbReference type="Proteomes" id="UP000017052">
    <property type="component" value="Unassembled WGS sequence"/>
</dbReference>
<dbReference type="RefSeq" id="WP_021798605.1">
    <property type="nucleotide sequence ID" value="NZ_ACVN02000288.1"/>
</dbReference>
<dbReference type="InterPro" id="IPR004570">
    <property type="entry name" value="Phosphatidylglycerol_P_synth"/>
</dbReference>
<dbReference type="InterPro" id="IPR048254">
    <property type="entry name" value="CDP_ALCOHOL_P_TRANSF_CS"/>
</dbReference>
<keyword evidence="9" id="KW-0594">Phospholipid biosynthesis</keyword>
<evidence type="ECO:0000256" key="1">
    <source>
        <dbReference type="ARBA" id="ARBA00004141"/>
    </source>
</evidence>
<name>U2Q4Z0_9ACTN</name>
<evidence type="ECO:0000256" key="11">
    <source>
        <dbReference type="NCBIfam" id="TIGR00560"/>
    </source>
</evidence>
<dbReference type="PROSITE" id="PS00379">
    <property type="entry name" value="CDP_ALCOHOL_P_TRANSF"/>
    <property type="match status" value="1"/>
</dbReference>
<dbReference type="InterPro" id="IPR050324">
    <property type="entry name" value="CDP-alcohol_PTase-I"/>
</dbReference>